<keyword evidence="3 9" id="KW-0813">Transport</keyword>
<evidence type="ECO:0000313" key="12">
    <source>
        <dbReference type="Proteomes" id="UP001147653"/>
    </source>
</evidence>
<evidence type="ECO:0000256" key="1">
    <source>
        <dbReference type="ARBA" id="ARBA00004429"/>
    </source>
</evidence>
<feature type="transmembrane region" description="Helical" evidence="9">
    <location>
        <begin position="115"/>
        <end position="142"/>
    </location>
</feature>
<dbReference type="Pfam" id="PF01061">
    <property type="entry name" value="ABC2_membrane"/>
    <property type="match status" value="1"/>
</dbReference>
<dbReference type="GO" id="GO:0140359">
    <property type="term" value="F:ABC-type transporter activity"/>
    <property type="evidence" value="ECO:0007669"/>
    <property type="project" value="InterPro"/>
</dbReference>
<evidence type="ECO:0000256" key="4">
    <source>
        <dbReference type="ARBA" id="ARBA00022475"/>
    </source>
</evidence>
<keyword evidence="8 9" id="KW-0472">Membrane</keyword>
<evidence type="ECO:0000313" key="11">
    <source>
        <dbReference type="EMBL" id="MDA0182373.1"/>
    </source>
</evidence>
<dbReference type="GO" id="GO:0015920">
    <property type="term" value="P:lipopolysaccharide transport"/>
    <property type="evidence" value="ECO:0007669"/>
    <property type="project" value="TreeGrafter"/>
</dbReference>
<evidence type="ECO:0000256" key="2">
    <source>
        <dbReference type="ARBA" id="ARBA00007783"/>
    </source>
</evidence>
<evidence type="ECO:0000256" key="7">
    <source>
        <dbReference type="ARBA" id="ARBA00022989"/>
    </source>
</evidence>
<keyword evidence="5" id="KW-0997">Cell inner membrane</keyword>
<protein>
    <recommendedName>
        <fullName evidence="9">Transport permease protein</fullName>
    </recommendedName>
</protein>
<evidence type="ECO:0000256" key="3">
    <source>
        <dbReference type="ARBA" id="ARBA00022448"/>
    </source>
</evidence>
<evidence type="ECO:0000256" key="5">
    <source>
        <dbReference type="ARBA" id="ARBA00022519"/>
    </source>
</evidence>
<comment type="caution">
    <text evidence="11">The sequence shown here is derived from an EMBL/GenBank/DDBJ whole genome shotgun (WGS) entry which is preliminary data.</text>
</comment>
<dbReference type="RefSeq" id="WP_270026739.1">
    <property type="nucleotide sequence ID" value="NZ_JAPDDP010000035.1"/>
</dbReference>
<accession>A0A9X3S973</accession>
<sequence>MSAITVRNASGNERSATIRRTWTLAWVLAVTEWKLRFYGSFLGYLWSLARPFALFGVIYLVFSEFAKLGDDVPHYAVYILFAIVLFTFFGEIAGGSVQSLVARESLLRKVRFPRLVIPLSIVLGALFNVGMTLVAVLIFALLNGVYPMWTWIELPFLVGALLIFAAGLGMLLGSLFVRFRDIAPIWDVVQQALFYGSPILYVATMVPEEYRDVYLINPIAAVLTQMRHAMVDHNAPSIFDAVGEPWHLLITAVIVFGSFALGLWVFQREAPNIAENL</sequence>
<dbReference type="PROSITE" id="PS51012">
    <property type="entry name" value="ABC_TM2"/>
    <property type="match status" value="1"/>
</dbReference>
<organism evidence="11 12">
    <name type="scientific">Solirubrobacter phytolaccae</name>
    <dbReference type="NCBI Taxonomy" id="1404360"/>
    <lineage>
        <taxon>Bacteria</taxon>
        <taxon>Bacillati</taxon>
        <taxon>Actinomycetota</taxon>
        <taxon>Thermoleophilia</taxon>
        <taxon>Solirubrobacterales</taxon>
        <taxon>Solirubrobacteraceae</taxon>
        <taxon>Solirubrobacter</taxon>
    </lineage>
</organism>
<comment type="subcellular location">
    <subcellularLocation>
        <location evidence="1">Cell inner membrane</location>
        <topology evidence="1">Multi-pass membrane protein</topology>
    </subcellularLocation>
    <subcellularLocation>
        <location evidence="9">Cell membrane</location>
        <topology evidence="9">Multi-pass membrane protein</topology>
    </subcellularLocation>
</comment>
<keyword evidence="12" id="KW-1185">Reference proteome</keyword>
<feature type="domain" description="ABC transmembrane type-2" evidence="10">
    <location>
        <begin position="42"/>
        <end position="269"/>
    </location>
</feature>
<dbReference type="PANTHER" id="PTHR30413">
    <property type="entry name" value="INNER MEMBRANE TRANSPORT PERMEASE"/>
    <property type="match status" value="1"/>
</dbReference>
<feature type="transmembrane region" description="Helical" evidence="9">
    <location>
        <begin position="41"/>
        <end position="62"/>
    </location>
</feature>
<dbReference type="InterPro" id="IPR013525">
    <property type="entry name" value="ABC2_TM"/>
</dbReference>
<name>A0A9X3S973_9ACTN</name>
<evidence type="ECO:0000259" key="10">
    <source>
        <dbReference type="PROSITE" id="PS51012"/>
    </source>
</evidence>
<proteinExistence type="inferred from homology"/>
<keyword evidence="4 9" id="KW-1003">Cell membrane</keyword>
<dbReference type="PANTHER" id="PTHR30413:SF8">
    <property type="entry name" value="TRANSPORT PERMEASE PROTEIN"/>
    <property type="match status" value="1"/>
</dbReference>
<comment type="similarity">
    <text evidence="2 9">Belongs to the ABC-2 integral membrane protein family.</text>
</comment>
<feature type="transmembrane region" description="Helical" evidence="9">
    <location>
        <begin position="246"/>
        <end position="266"/>
    </location>
</feature>
<keyword evidence="7 9" id="KW-1133">Transmembrane helix</keyword>
<evidence type="ECO:0000256" key="9">
    <source>
        <dbReference type="RuleBase" id="RU361157"/>
    </source>
</evidence>
<comment type="caution">
    <text evidence="9">Lacks conserved residue(s) required for the propagation of feature annotation.</text>
</comment>
<dbReference type="AlphaFoldDB" id="A0A9X3S973"/>
<evidence type="ECO:0000256" key="6">
    <source>
        <dbReference type="ARBA" id="ARBA00022692"/>
    </source>
</evidence>
<dbReference type="EMBL" id="JAPDDP010000035">
    <property type="protein sequence ID" value="MDA0182373.1"/>
    <property type="molecule type" value="Genomic_DNA"/>
</dbReference>
<feature type="transmembrane region" description="Helical" evidence="9">
    <location>
        <begin position="74"/>
        <end position="94"/>
    </location>
</feature>
<feature type="transmembrane region" description="Helical" evidence="9">
    <location>
        <begin position="154"/>
        <end position="176"/>
    </location>
</feature>
<evidence type="ECO:0000256" key="8">
    <source>
        <dbReference type="ARBA" id="ARBA00023136"/>
    </source>
</evidence>
<gene>
    <name evidence="11" type="ORF">OJ997_18845</name>
</gene>
<dbReference type="Proteomes" id="UP001147653">
    <property type="component" value="Unassembled WGS sequence"/>
</dbReference>
<keyword evidence="6 9" id="KW-0812">Transmembrane</keyword>
<reference evidence="11" key="1">
    <citation type="submission" date="2022-10" db="EMBL/GenBank/DDBJ databases">
        <title>The WGS of Solirubrobacter phytolaccae KCTC 29190.</title>
        <authorList>
            <person name="Jiang Z."/>
        </authorList>
    </citation>
    <scope>NUCLEOTIDE SEQUENCE</scope>
    <source>
        <strain evidence="11">KCTC 29190</strain>
    </source>
</reference>
<dbReference type="GO" id="GO:0005886">
    <property type="term" value="C:plasma membrane"/>
    <property type="evidence" value="ECO:0007669"/>
    <property type="project" value="UniProtKB-SubCell"/>
</dbReference>
<dbReference type="InterPro" id="IPR047817">
    <property type="entry name" value="ABC2_TM_bact-type"/>
</dbReference>